<evidence type="ECO:0000313" key="1">
    <source>
        <dbReference type="EMBL" id="CAG8782305.1"/>
    </source>
</evidence>
<feature type="non-terminal residue" evidence="1">
    <location>
        <position position="99"/>
    </location>
</feature>
<accession>A0A9N9JJI6</accession>
<dbReference type="OrthoDB" id="2418516at2759"/>
<evidence type="ECO:0000313" key="2">
    <source>
        <dbReference type="Proteomes" id="UP000789405"/>
    </source>
</evidence>
<gene>
    <name evidence="1" type="ORF">DERYTH_LOCUS19787</name>
</gene>
<sequence>MNTEEYEQMKQYLETSNLPQSLNLEKQKRSISKSQFFECRNGLLYKKDRRSQSKEKLLKVIKKDEVEAILYLMHDHPTGGYFGADNMFRKLKSYITSHK</sequence>
<name>A0A9N9JJI6_9GLOM</name>
<dbReference type="AlphaFoldDB" id="A0A9N9JJI6"/>
<reference evidence="1" key="1">
    <citation type="submission" date="2021-06" db="EMBL/GenBank/DDBJ databases">
        <authorList>
            <person name="Kallberg Y."/>
            <person name="Tangrot J."/>
            <person name="Rosling A."/>
        </authorList>
    </citation>
    <scope>NUCLEOTIDE SEQUENCE</scope>
    <source>
        <strain evidence="1">MA453B</strain>
    </source>
</reference>
<dbReference type="Proteomes" id="UP000789405">
    <property type="component" value="Unassembled WGS sequence"/>
</dbReference>
<organism evidence="1 2">
    <name type="scientific">Dentiscutata erythropus</name>
    <dbReference type="NCBI Taxonomy" id="1348616"/>
    <lineage>
        <taxon>Eukaryota</taxon>
        <taxon>Fungi</taxon>
        <taxon>Fungi incertae sedis</taxon>
        <taxon>Mucoromycota</taxon>
        <taxon>Glomeromycotina</taxon>
        <taxon>Glomeromycetes</taxon>
        <taxon>Diversisporales</taxon>
        <taxon>Gigasporaceae</taxon>
        <taxon>Dentiscutata</taxon>
    </lineage>
</organism>
<dbReference type="EMBL" id="CAJVPY010022269">
    <property type="protein sequence ID" value="CAG8782305.1"/>
    <property type="molecule type" value="Genomic_DNA"/>
</dbReference>
<protein>
    <submittedName>
        <fullName evidence="1">5703_t:CDS:1</fullName>
    </submittedName>
</protein>
<keyword evidence="2" id="KW-1185">Reference proteome</keyword>
<dbReference type="Gene3D" id="1.10.340.70">
    <property type="match status" value="1"/>
</dbReference>
<comment type="caution">
    <text evidence="1">The sequence shown here is derived from an EMBL/GenBank/DDBJ whole genome shotgun (WGS) entry which is preliminary data.</text>
</comment>
<proteinExistence type="predicted"/>